<evidence type="ECO:0000313" key="2">
    <source>
        <dbReference type="Proteomes" id="UP001223743"/>
    </source>
</evidence>
<dbReference type="InterPro" id="IPR026337">
    <property type="entry name" value="AKG_HExxH"/>
</dbReference>
<evidence type="ECO:0000313" key="1">
    <source>
        <dbReference type="EMBL" id="MDQ0515639.1"/>
    </source>
</evidence>
<evidence type="ECO:0008006" key="3">
    <source>
        <dbReference type="Google" id="ProtNLM"/>
    </source>
</evidence>
<dbReference type="NCBIfam" id="TIGR04267">
    <property type="entry name" value="mod_HExxH"/>
    <property type="match status" value="1"/>
</dbReference>
<proteinExistence type="predicted"/>
<accession>A0ABU0M3W2</accession>
<keyword evidence="2" id="KW-1185">Reference proteome</keyword>
<gene>
    <name evidence="1" type="ORF">QO015_001252</name>
</gene>
<protein>
    <recommendedName>
        <fullName evidence="3">HEXXH motif domain-containing protein</fullName>
    </recommendedName>
</protein>
<organism evidence="1 2">
    <name type="scientific">Kaistia geumhonensis</name>
    <dbReference type="NCBI Taxonomy" id="410839"/>
    <lineage>
        <taxon>Bacteria</taxon>
        <taxon>Pseudomonadati</taxon>
        <taxon>Pseudomonadota</taxon>
        <taxon>Alphaproteobacteria</taxon>
        <taxon>Hyphomicrobiales</taxon>
        <taxon>Kaistiaceae</taxon>
        <taxon>Kaistia</taxon>
    </lineage>
</organism>
<name>A0ABU0M3W2_9HYPH</name>
<dbReference type="EMBL" id="JAUSWJ010000001">
    <property type="protein sequence ID" value="MDQ0515639.1"/>
    <property type="molecule type" value="Genomic_DNA"/>
</dbReference>
<reference evidence="1 2" key="1">
    <citation type="submission" date="2023-07" db="EMBL/GenBank/DDBJ databases">
        <title>Genomic Encyclopedia of Type Strains, Phase IV (KMG-IV): sequencing the most valuable type-strain genomes for metagenomic binning, comparative biology and taxonomic classification.</title>
        <authorList>
            <person name="Goeker M."/>
        </authorList>
    </citation>
    <scope>NUCLEOTIDE SEQUENCE [LARGE SCALE GENOMIC DNA]</scope>
    <source>
        <strain evidence="1 2">B1-1</strain>
    </source>
</reference>
<sequence length="339" mass="35449">MVEETATVHFGYGADPIRAAALDRRVRGNLAASLGAIAGALASNGFTGAHALRELADRVEAGPVRPLVFALYTSLVDAIQSDDDDAVARGVERLAAVDRDAAVTLRIVDLFGAELGAEASELYAILLDDDPDAPIEISGVGSEAFASGRARVLDALALLDRAAPEFGAEIRVFCNEIVFAGSATGFGANSFASASSPYLWGGIQLDPARANRIALAETLVHEASHTLLNGLVDAGELSTNPKDARYSSPLRVDARPMDGIIHATYVLGRMGMALAEIAEAGDLTEAERRDVAARRRENGILFQQGLATIREHGKLTPAGATALEGCFALGSRSPENAEA</sequence>
<comment type="caution">
    <text evidence="1">The sequence shown here is derived from an EMBL/GenBank/DDBJ whole genome shotgun (WGS) entry which is preliminary data.</text>
</comment>
<dbReference type="RefSeq" id="WP_266280751.1">
    <property type="nucleotide sequence ID" value="NZ_JAPKNF010000001.1"/>
</dbReference>
<dbReference type="Proteomes" id="UP001223743">
    <property type="component" value="Unassembled WGS sequence"/>
</dbReference>